<name>A0A3E3I9U8_9FIRM</name>
<evidence type="ECO:0000259" key="1">
    <source>
        <dbReference type="Pfam" id="PF00801"/>
    </source>
</evidence>
<proteinExistence type="predicted"/>
<dbReference type="OrthoDB" id="906600at2"/>
<dbReference type="EMBL" id="QVLU01000043">
    <property type="protein sequence ID" value="RGE63803.1"/>
    <property type="molecule type" value="Genomic_DNA"/>
</dbReference>
<dbReference type="AlphaFoldDB" id="A0A3E3I9U8"/>
<accession>A0A3E3I9U8</accession>
<dbReference type="RefSeq" id="WP_025491520.1">
    <property type="nucleotide sequence ID" value="NZ_JBKVAZ010000015.1"/>
</dbReference>
<dbReference type="Gene3D" id="2.60.40.10">
    <property type="entry name" value="Immunoglobulins"/>
    <property type="match status" value="1"/>
</dbReference>
<dbReference type="Pfam" id="PF00801">
    <property type="entry name" value="PKD"/>
    <property type="match status" value="1"/>
</dbReference>
<evidence type="ECO:0000313" key="2">
    <source>
        <dbReference type="EMBL" id="RGE63803.1"/>
    </source>
</evidence>
<gene>
    <name evidence="2" type="ORF">DWY69_28025</name>
</gene>
<dbReference type="InterPro" id="IPR013783">
    <property type="entry name" value="Ig-like_fold"/>
</dbReference>
<comment type="caution">
    <text evidence="2">The sequence shown here is derived from an EMBL/GenBank/DDBJ whole genome shotgun (WGS) entry which is preliminary data.</text>
</comment>
<reference evidence="2 3" key="1">
    <citation type="submission" date="2018-08" db="EMBL/GenBank/DDBJ databases">
        <title>A genome reference for cultivated species of the human gut microbiota.</title>
        <authorList>
            <person name="Zou Y."/>
            <person name="Xue W."/>
            <person name="Luo G."/>
        </authorList>
    </citation>
    <scope>NUCLEOTIDE SEQUENCE [LARGE SCALE GENOMIC DNA]</scope>
    <source>
        <strain evidence="2 3">AF26-4BH</strain>
    </source>
</reference>
<feature type="domain" description="PKD" evidence="1">
    <location>
        <begin position="585"/>
        <end position="648"/>
    </location>
</feature>
<dbReference type="Proteomes" id="UP000261166">
    <property type="component" value="Unassembled WGS sequence"/>
</dbReference>
<evidence type="ECO:0000313" key="3">
    <source>
        <dbReference type="Proteomes" id="UP000261166"/>
    </source>
</evidence>
<protein>
    <recommendedName>
        <fullName evidence="1">PKD domain-containing protein</fullName>
    </recommendedName>
</protein>
<dbReference type="InterPro" id="IPR000601">
    <property type="entry name" value="PKD_dom"/>
</dbReference>
<organism evidence="2 3">
    <name type="scientific">Eisenbergiella massiliensis</name>
    <dbReference type="NCBI Taxonomy" id="1720294"/>
    <lineage>
        <taxon>Bacteria</taxon>
        <taxon>Bacillati</taxon>
        <taxon>Bacillota</taxon>
        <taxon>Clostridia</taxon>
        <taxon>Lachnospirales</taxon>
        <taxon>Lachnospiraceae</taxon>
        <taxon>Eisenbergiella</taxon>
    </lineage>
</organism>
<sequence>MEKKKLYIPSEDDYYSQPYIDEEEWRDTPVRHYYVHGGFRGTEKNGIEARFCFYFPEKEKYEERFFQYVSPAPGDEHENEWLRGEDDKISFCLTHGAYLVNSNQGGFIPEDGERLYKTSAQCAEFSRKVARKLYCYEHRPYGYIFGGSGGSFKTIGCMEMTEGIWNGGVPYVTANPMAVPNVFGPRVRVMRMLGEEKLKHLVDTMEPGGSGNIYEGLDDEQRMALEEATKMGFPKRGWFLWPTMEDGALMVLAPYIYNVFPDYFTDFWEKPGYAGADPNSNEAKARIQFETRVAELIGFRNDENNENYSSVDKSWQNMSAGQDITPQIRMKDIPEQGKNLFHCRIKVLSGKAKGKENSIEKIENDVITVGKAFDWSDSYHALTGLAVGDKIMLDNSDYLAMQTFQRHQVPDDSYHVYDQYRDKKGNPIYPQLPFLLSPIIAKNGGGEVPSGDIHGKVIAVCSLLDESAYPWHGDWYRHAVEQHLGEKTDEMFRLYYNDNCVHEDNTERLNDPKQSDPQHQVDYLGVLHQVLLDLADWCEKNKAPVPSTNYRYCDGQIEVPDRADERGGLQPVVKCFANGQKCIHVKAGETVTFTASIEVPNHTGTVTAATWDFEYTNDFSRREKLEMKENGHLANVKTTHIFKKPGTYFPVLKAQSSRTGTLDDIYVQCKNMDRVRVVVE</sequence>